<reference evidence="2" key="1">
    <citation type="journal article" date="2020" name="Stud. Mycol.">
        <title>101 Dothideomycetes genomes: a test case for predicting lifestyles and emergence of pathogens.</title>
        <authorList>
            <person name="Haridas S."/>
            <person name="Albert R."/>
            <person name="Binder M."/>
            <person name="Bloem J."/>
            <person name="Labutti K."/>
            <person name="Salamov A."/>
            <person name="Andreopoulos B."/>
            <person name="Baker S."/>
            <person name="Barry K."/>
            <person name="Bills G."/>
            <person name="Bluhm B."/>
            <person name="Cannon C."/>
            <person name="Castanera R."/>
            <person name="Culley D."/>
            <person name="Daum C."/>
            <person name="Ezra D."/>
            <person name="Gonzalez J."/>
            <person name="Henrissat B."/>
            <person name="Kuo A."/>
            <person name="Liang C."/>
            <person name="Lipzen A."/>
            <person name="Lutzoni F."/>
            <person name="Magnuson J."/>
            <person name="Mondo S."/>
            <person name="Nolan M."/>
            <person name="Ohm R."/>
            <person name="Pangilinan J."/>
            <person name="Park H.-J."/>
            <person name="Ramirez L."/>
            <person name="Alfaro M."/>
            <person name="Sun H."/>
            <person name="Tritt A."/>
            <person name="Yoshinaga Y."/>
            <person name="Zwiers L.-H."/>
            <person name="Turgeon B."/>
            <person name="Goodwin S."/>
            <person name="Spatafora J."/>
            <person name="Crous P."/>
            <person name="Grigoriev I."/>
        </authorList>
    </citation>
    <scope>NUCLEOTIDE SEQUENCE</scope>
    <source>
        <strain evidence="2">CBS 122367</strain>
    </source>
</reference>
<dbReference type="GO" id="GO:0006508">
    <property type="term" value="P:proteolysis"/>
    <property type="evidence" value="ECO:0007669"/>
    <property type="project" value="InterPro"/>
</dbReference>
<organism evidence="2 3">
    <name type="scientific">Lentithecium fluviatile CBS 122367</name>
    <dbReference type="NCBI Taxonomy" id="1168545"/>
    <lineage>
        <taxon>Eukaryota</taxon>
        <taxon>Fungi</taxon>
        <taxon>Dikarya</taxon>
        <taxon>Ascomycota</taxon>
        <taxon>Pezizomycotina</taxon>
        <taxon>Dothideomycetes</taxon>
        <taxon>Pleosporomycetidae</taxon>
        <taxon>Pleosporales</taxon>
        <taxon>Massarineae</taxon>
        <taxon>Lentitheciaceae</taxon>
        <taxon>Lentithecium</taxon>
    </lineage>
</organism>
<accession>A0A6G1J6W4</accession>
<dbReference type="InterPro" id="IPR000209">
    <property type="entry name" value="Peptidase_S8/S53_dom"/>
</dbReference>
<gene>
    <name evidence="2" type="ORF">K458DRAFT_430557</name>
</gene>
<dbReference type="EMBL" id="MU005578">
    <property type="protein sequence ID" value="KAF2685859.1"/>
    <property type="molecule type" value="Genomic_DNA"/>
</dbReference>
<sequence>MARSDRLIAILKPESHTTVVGRTVSSPSAPSSSMSSLNEILEQHETSLKPLFGPTEEHVRLQQQDSLASTIPHHPDPVTLRNRRSAHPLAKVPDLSTFYYAEGPKDRLEALKKSLENNDLVKTVYIRPAAVLTVEQDMEAAAPIVDEHPGRTPNFLDRQLYLNVAPTGVDAKYAWLFPGGRGARISVVDIEGGWDFSHENLCLNPGRLIEGTNSTDRHDCNHGTAALGVVGAANDNIGITGIASDATLNACGEYVAMAIFAATRTLRPGDVIFIEVGFWGPNWNGTSNQGQVPVEWDEAVFYAIQSAVAKGIVVVEGGANGHEDLDQDIYNSTSTFPNPFNTNSPSSGAIIVGGGTPPPGTHVPPNTPIPNNQKDWVDRSIRDWSNWGSRVDVQGWHREVTATGYGDLQGGKDPSRYYTDDWGGTSSATAIIAGLVASLQGILQARGVRPLTSKEARRLLRSVGSHQQDAPGLAASGRRIGKRPSMRKLIPLSAGFKSRSADYDGDGKAEILAVTPSGLALFNVKGDHFEAIAVHNNKDMLGDWQLKTYADIIGPVGDFDGDGVAETFVQSQWGIGILKLKGNKFTSLAMARDGAYIGEWFLDTCRTRDCFGPVGDFDGDGADEILVSNGMSMAILKLRGNAWTTLMFAANGTQFGNWTLRTDETDFSQVGRFDGGKKACIFASSPLGIALLGWDGNTLNVLGQLPNGAQLGSTNAYLDTNFTRFGPVGNFSGDERQEIFFINRTWGIGVIKFTREGHFIFPMLCAKGESKCGWPLDAEKESFPTAADFDGDGRDELLVHSSWGIAFFQPDPAVNQGRPLKLIAGDHNWCHPAEWLLQTRDENDWPGSAAKFTTKDRASILVESRWGIGILEINEQEVQCPVKQKNETKIGKWTLQSLETDFGHGF</sequence>
<evidence type="ECO:0000313" key="3">
    <source>
        <dbReference type="Proteomes" id="UP000799291"/>
    </source>
</evidence>
<feature type="domain" description="Peptidase S8/S53" evidence="1">
    <location>
        <begin position="206"/>
        <end position="460"/>
    </location>
</feature>
<proteinExistence type="predicted"/>
<name>A0A6G1J6W4_9PLEO</name>
<dbReference type="Gene3D" id="3.40.50.200">
    <property type="entry name" value="Peptidase S8/S53 domain"/>
    <property type="match status" value="1"/>
</dbReference>
<evidence type="ECO:0000313" key="2">
    <source>
        <dbReference type="EMBL" id="KAF2685859.1"/>
    </source>
</evidence>
<dbReference type="AlphaFoldDB" id="A0A6G1J6W4"/>
<dbReference type="InterPro" id="IPR028994">
    <property type="entry name" value="Integrin_alpha_N"/>
</dbReference>
<dbReference type="GO" id="GO:0004252">
    <property type="term" value="F:serine-type endopeptidase activity"/>
    <property type="evidence" value="ECO:0007669"/>
    <property type="project" value="InterPro"/>
</dbReference>
<dbReference type="InterPro" id="IPR036852">
    <property type="entry name" value="Peptidase_S8/S53_dom_sf"/>
</dbReference>
<protein>
    <submittedName>
        <fullName evidence="2">Subtilisin-like protein</fullName>
    </submittedName>
</protein>
<dbReference type="Pfam" id="PF00082">
    <property type="entry name" value="Peptidase_S8"/>
    <property type="match status" value="1"/>
</dbReference>
<keyword evidence="3" id="KW-1185">Reference proteome</keyword>
<dbReference type="SUPFAM" id="SSF52743">
    <property type="entry name" value="Subtilisin-like"/>
    <property type="match status" value="1"/>
</dbReference>
<dbReference type="OrthoDB" id="3866712at2759"/>
<evidence type="ECO:0000259" key="1">
    <source>
        <dbReference type="Pfam" id="PF00082"/>
    </source>
</evidence>
<dbReference type="SUPFAM" id="SSF69318">
    <property type="entry name" value="Integrin alpha N-terminal domain"/>
    <property type="match status" value="2"/>
</dbReference>
<dbReference type="Proteomes" id="UP000799291">
    <property type="component" value="Unassembled WGS sequence"/>
</dbReference>